<evidence type="ECO:0000259" key="10">
    <source>
        <dbReference type="Pfam" id="PF07885"/>
    </source>
</evidence>
<dbReference type="Pfam" id="PF07885">
    <property type="entry name" value="Ion_trans_2"/>
    <property type="match status" value="1"/>
</dbReference>
<accession>A0AAV8YAM6</accession>
<dbReference type="PANTHER" id="PTHR11003:SF352">
    <property type="entry name" value="BCDNA.GH04802-RELATED"/>
    <property type="match status" value="1"/>
</dbReference>
<dbReference type="GO" id="GO:0005886">
    <property type="term" value="C:plasma membrane"/>
    <property type="evidence" value="ECO:0007669"/>
    <property type="project" value="TreeGrafter"/>
</dbReference>
<evidence type="ECO:0000313" key="12">
    <source>
        <dbReference type="Proteomes" id="UP001162162"/>
    </source>
</evidence>
<reference evidence="11" key="1">
    <citation type="journal article" date="2023" name="Insect Mol. Biol.">
        <title>Genome sequencing provides insights into the evolution of gene families encoding plant cell wall-degrading enzymes in longhorned beetles.</title>
        <authorList>
            <person name="Shin N.R."/>
            <person name="Okamura Y."/>
            <person name="Kirsch R."/>
            <person name="Pauchet Y."/>
        </authorList>
    </citation>
    <scope>NUCLEOTIDE SEQUENCE</scope>
    <source>
        <strain evidence="11">AMC_N1</strain>
    </source>
</reference>
<feature type="domain" description="Potassium channel" evidence="10">
    <location>
        <begin position="42"/>
        <end position="121"/>
    </location>
</feature>
<keyword evidence="5" id="KW-0406">Ion transport</keyword>
<dbReference type="InterPro" id="IPR003280">
    <property type="entry name" value="2pore_dom_K_chnl"/>
</dbReference>
<dbReference type="Proteomes" id="UP001162162">
    <property type="component" value="Unassembled WGS sequence"/>
</dbReference>
<evidence type="ECO:0000256" key="7">
    <source>
        <dbReference type="ARBA" id="ARBA00023303"/>
    </source>
</evidence>
<feature type="compositionally biased region" description="Low complexity" evidence="8">
    <location>
        <begin position="504"/>
        <end position="523"/>
    </location>
</feature>
<keyword evidence="3 9" id="KW-0812">Transmembrane</keyword>
<evidence type="ECO:0000256" key="3">
    <source>
        <dbReference type="ARBA" id="ARBA00022692"/>
    </source>
</evidence>
<evidence type="ECO:0000256" key="5">
    <source>
        <dbReference type="ARBA" id="ARBA00023065"/>
    </source>
</evidence>
<name>A0AAV8YAM6_9CUCU</name>
<dbReference type="PANTHER" id="PTHR11003">
    <property type="entry name" value="POTASSIUM CHANNEL, SUBFAMILY K"/>
    <property type="match status" value="1"/>
</dbReference>
<evidence type="ECO:0000256" key="2">
    <source>
        <dbReference type="ARBA" id="ARBA00022448"/>
    </source>
</evidence>
<evidence type="ECO:0000256" key="1">
    <source>
        <dbReference type="ARBA" id="ARBA00004141"/>
    </source>
</evidence>
<feature type="compositionally biased region" description="Basic and acidic residues" evidence="8">
    <location>
        <begin position="529"/>
        <end position="540"/>
    </location>
</feature>
<keyword evidence="2" id="KW-0813">Transport</keyword>
<dbReference type="GO" id="GO:0022841">
    <property type="term" value="F:potassium ion leak channel activity"/>
    <property type="evidence" value="ECO:0007669"/>
    <property type="project" value="TreeGrafter"/>
</dbReference>
<evidence type="ECO:0000256" key="9">
    <source>
        <dbReference type="SAM" id="Phobius"/>
    </source>
</evidence>
<dbReference type="GO" id="GO:0030322">
    <property type="term" value="P:stabilization of membrane potential"/>
    <property type="evidence" value="ECO:0007669"/>
    <property type="project" value="TreeGrafter"/>
</dbReference>
<keyword evidence="6 9" id="KW-0472">Membrane</keyword>
<dbReference type="SUPFAM" id="SSF81324">
    <property type="entry name" value="Voltage-gated potassium channels"/>
    <property type="match status" value="1"/>
</dbReference>
<feature type="compositionally biased region" description="Basic and acidic residues" evidence="8">
    <location>
        <begin position="466"/>
        <end position="478"/>
    </location>
</feature>
<sequence>MFVFMFQFKKLYRRWKHTAIEKSSAKLGLIGQIILYSIPGFTFFIFLPSTIMSLFEGWPYDVSVYYSFVTLTTIGFGDYVAGANNVHDFGPVIYNFYKVFLLVWVIGGLGYVVMILGFITQGMRSKRVVEIEKMLAANIIKTPQKIRDELRNILQEFLLSRVKPVYKGEFVYTPHPLDRSQSCPDLMLWRDMNSPTMMRKRAMSESYKHATMQRIQSDTDLERIDKEMTFKPSDALMQQKDLLLKVVDALSATAVGAKEDGGIHGFSDREILASERYEDPLSVRPKRRRAVSDIRPPSTFDTPYLNGNTWYGNDANKIYAELGKQRQRTFSSPAMEKSDRVTLFQRLRNRFKARDDKNVDIEKQVLDDGRRLSVYSARTDLSDRRQSVLSTNQEQVLEQTSIADFIRALSAIAVPETTCEKEPRRKLGTASLTPPDPMPARRRRLSVRPNLANRRASMIPSPSVSHEGERRFSLRPVDENLLTTPPPYSLHPPEAKNTLQVTQPRRFSIRPTSTTTSSNITSPVKRQVNRRDRTDTESSN</sequence>
<keyword evidence="7" id="KW-0407">Ion channel</keyword>
<keyword evidence="12" id="KW-1185">Reference proteome</keyword>
<feature type="transmembrane region" description="Helical" evidence="9">
    <location>
        <begin position="99"/>
        <end position="119"/>
    </location>
</feature>
<comment type="caution">
    <text evidence="11">The sequence shown here is derived from an EMBL/GenBank/DDBJ whole genome shotgun (WGS) entry which is preliminary data.</text>
</comment>
<organism evidence="11 12">
    <name type="scientific">Aromia moschata</name>
    <dbReference type="NCBI Taxonomy" id="1265417"/>
    <lineage>
        <taxon>Eukaryota</taxon>
        <taxon>Metazoa</taxon>
        <taxon>Ecdysozoa</taxon>
        <taxon>Arthropoda</taxon>
        <taxon>Hexapoda</taxon>
        <taxon>Insecta</taxon>
        <taxon>Pterygota</taxon>
        <taxon>Neoptera</taxon>
        <taxon>Endopterygota</taxon>
        <taxon>Coleoptera</taxon>
        <taxon>Polyphaga</taxon>
        <taxon>Cucujiformia</taxon>
        <taxon>Chrysomeloidea</taxon>
        <taxon>Cerambycidae</taxon>
        <taxon>Cerambycinae</taxon>
        <taxon>Callichromatini</taxon>
        <taxon>Aromia</taxon>
    </lineage>
</organism>
<feature type="region of interest" description="Disordered" evidence="8">
    <location>
        <begin position="417"/>
        <end position="540"/>
    </location>
</feature>
<dbReference type="AlphaFoldDB" id="A0AAV8YAM6"/>
<comment type="subcellular location">
    <subcellularLocation>
        <location evidence="1">Membrane</location>
        <topology evidence="1">Multi-pass membrane protein</topology>
    </subcellularLocation>
</comment>
<evidence type="ECO:0000313" key="11">
    <source>
        <dbReference type="EMBL" id="KAJ8947911.1"/>
    </source>
</evidence>
<dbReference type="GO" id="GO:0015271">
    <property type="term" value="F:outward rectifier potassium channel activity"/>
    <property type="evidence" value="ECO:0007669"/>
    <property type="project" value="TreeGrafter"/>
</dbReference>
<gene>
    <name evidence="11" type="ORF">NQ318_005138</name>
</gene>
<evidence type="ECO:0000256" key="6">
    <source>
        <dbReference type="ARBA" id="ARBA00023136"/>
    </source>
</evidence>
<dbReference type="InterPro" id="IPR013099">
    <property type="entry name" value="K_chnl_dom"/>
</dbReference>
<dbReference type="EMBL" id="JAPWTK010000149">
    <property type="protein sequence ID" value="KAJ8947911.1"/>
    <property type="molecule type" value="Genomic_DNA"/>
</dbReference>
<keyword evidence="4 9" id="KW-1133">Transmembrane helix</keyword>
<protein>
    <recommendedName>
        <fullName evidence="10">Potassium channel domain-containing protein</fullName>
    </recommendedName>
</protein>
<feature type="transmembrane region" description="Helical" evidence="9">
    <location>
        <begin position="33"/>
        <end position="55"/>
    </location>
</feature>
<evidence type="ECO:0000256" key="4">
    <source>
        <dbReference type="ARBA" id="ARBA00022989"/>
    </source>
</evidence>
<evidence type="ECO:0000256" key="8">
    <source>
        <dbReference type="SAM" id="MobiDB-lite"/>
    </source>
</evidence>
<dbReference type="Gene3D" id="1.10.287.70">
    <property type="match status" value="1"/>
</dbReference>
<proteinExistence type="predicted"/>